<reference evidence="3 4" key="1">
    <citation type="submission" date="2019-11" db="EMBL/GenBank/DDBJ databases">
        <title>Whole genome sequence of Oryza granulata.</title>
        <authorList>
            <person name="Li W."/>
        </authorList>
    </citation>
    <scope>NUCLEOTIDE SEQUENCE [LARGE SCALE GENOMIC DNA]</scope>
    <source>
        <strain evidence="4">cv. Menghai</strain>
        <tissue evidence="3">Leaf</tissue>
    </source>
</reference>
<organism evidence="3 4">
    <name type="scientific">Oryza meyeriana var. granulata</name>
    <dbReference type="NCBI Taxonomy" id="110450"/>
    <lineage>
        <taxon>Eukaryota</taxon>
        <taxon>Viridiplantae</taxon>
        <taxon>Streptophyta</taxon>
        <taxon>Embryophyta</taxon>
        <taxon>Tracheophyta</taxon>
        <taxon>Spermatophyta</taxon>
        <taxon>Magnoliopsida</taxon>
        <taxon>Liliopsida</taxon>
        <taxon>Poales</taxon>
        <taxon>Poaceae</taxon>
        <taxon>BOP clade</taxon>
        <taxon>Oryzoideae</taxon>
        <taxon>Oryzeae</taxon>
        <taxon>Oryzinae</taxon>
        <taxon>Oryza</taxon>
        <taxon>Oryza meyeriana</taxon>
    </lineage>
</organism>
<accession>A0A6G1DKW6</accession>
<evidence type="ECO:0000313" key="3">
    <source>
        <dbReference type="EMBL" id="KAF0913051.1"/>
    </source>
</evidence>
<comment type="caution">
    <text evidence="3">The sequence shown here is derived from an EMBL/GenBank/DDBJ whole genome shotgun (WGS) entry which is preliminary data.</text>
</comment>
<dbReference type="Proteomes" id="UP000479710">
    <property type="component" value="Unassembled WGS sequence"/>
</dbReference>
<evidence type="ECO:0000256" key="1">
    <source>
        <dbReference type="SAM" id="MobiDB-lite"/>
    </source>
</evidence>
<evidence type="ECO:0008006" key="5">
    <source>
        <dbReference type="Google" id="ProtNLM"/>
    </source>
</evidence>
<dbReference type="AlphaFoldDB" id="A0A6G1DKW6"/>
<name>A0A6G1DKW6_9ORYZ</name>
<dbReference type="EMBL" id="SPHZ02000006">
    <property type="protein sequence ID" value="KAF0913051.1"/>
    <property type="molecule type" value="Genomic_DNA"/>
</dbReference>
<keyword evidence="4" id="KW-1185">Reference proteome</keyword>
<proteinExistence type="predicted"/>
<feature type="region of interest" description="Disordered" evidence="1">
    <location>
        <begin position="65"/>
        <end position="84"/>
    </location>
</feature>
<gene>
    <name evidence="3" type="ORF">E2562_019823</name>
</gene>
<sequence>MGAAPICVELQAILVMFLLFPPPFLPSVLAAGISGGGKSGKLVAGGRETPRKPPARSLRFLFVGVPSNPGGKHDPPVNYGRRGR</sequence>
<protein>
    <recommendedName>
        <fullName evidence="5">Secreted protein</fullName>
    </recommendedName>
</protein>
<evidence type="ECO:0000313" key="4">
    <source>
        <dbReference type="Proteomes" id="UP000479710"/>
    </source>
</evidence>
<feature type="signal peptide" evidence="2">
    <location>
        <begin position="1"/>
        <end position="30"/>
    </location>
</feature>
<evidence type="ECO:0000256" key="2">
    <source>
        <dbReference type="SAM" id="SignalP"/>
    </source>
</evidence>
<keyword evidence="2" id="KW-0732">Signal</keyword>
<feature type="chain" id="PRO_5026267001" description="Secreted protein" evidence="2">
    <location>
        <begin position="31"/>
        <end position="84"/>
    </location>
</feature>